<dbReference type="GO" id="GO:0008094">
    <property type="term" value="F:ATP-dependent activity, acting on DNA"/>
    <property type="evidence" value="ECO:0007669"/>
    <property type="project" value="TreeGrafter"/>
</dbReference>
<dbReference type="CDD" id="cd18793">
    <property type="entry name" value="SF2_C_SNF"/>
    <property type="match status" value="1"/>
</dbReference>
<dbReference type="PROSITE" id="PS51194">
    <property type="entry name" value="HELICASE_CTER"/>
    <property type="match status" value="1"/>
</dbReference>
<evidence type="ECO:0000256" key="3">
    <source>
        <dbReference type="ARBA" id="ARBA00022840"/>
    </source>
</evidence>
<proteinExistence type="predicted"/>
<protein>
    <recommendedName>
        <fullName evidence="4">Helicase C-terminal domain-containing protein</fullName>
    </recommendedName>
</protein>
<keyword evidence="3" id="KW-0067">ATP-binding</keyword>
<sequence>MNSKLGTLVLCERIYINGLPRLKHLNKFSHSLKLKLSPSNSSFRRPHVTVGLGTFLFRYLLGLLHSILMEMGISKDMHYLCSREDYGSPLLSEDKNCTTLHQTHLLSIVCCSYRTCLRTLSLTCVVMFSAISVSEYLTGDDNTCPASDCKEQLGSNIVFSEATLRRRISDNLDASSSNSTYDDTSIVLQHEYSSSKIKAVLEVQSYCKVESPISGFNGSKGSCATSMAYSNLSTEGPIKAIVFTQWTSMLDLVEISLNQYCIQYRRLDGTLTLSSRDRTIKVFNTDPKVTVMLMSLKAGNLGLNMVAACHEFLLDLWWNPTTEDQAVDRAHRNAQIRPVTVT</sequence>
<dbReference type="Pfam" id="PF00271">
    <property type="entry name" value="Helicase_C"/>
    <property type="match status" value="1"/>
</dbReference>
<feature type="domain" description="Helicase C-terminal" evidence="4">
    <location>
        <begin position="224"/>
        <end position="342"/>
    </location>
</feature>
<dbReference type="InterPro" id="IPR001650">
    <property type="entry name" value="Helicase_C-like"/>
</dbReference>
<accession>A0A8X7YDX7</accession>
<dbReference type="PANTHER" id="PTHR45626:SF24">
    <property type="entry name" value="HELICASE-LIKE TRANSCRIPTION FACTOR CHR28-RELATED"/>
    <property type="match status" value="1"/>
</dbReference>
<dbReference type="InterPro" id="IPR050628">
    <property type="entry name" value="SNF2_RAD54_helicase_TF"/>
</dbReference>
<keyword evidence="6" id="KW-1185">Reference proteome</keyword>
<gene>
    <name evidence="5" type="ORF">POTOM_045999</name>
</gene>
<evidence type="ECO:0000313" key="6">
    <source>
        <dbReference type="Proteomes" id="UP000886885"/>
    </source>
</evidence>
<reference evidence="5" key="1">
    <citation type="journal article" date="2020" name="bioRxiv">
        <title>Hybrid origin of Populus tomentosa Carr. identified through genome sequencing and phylogenomic analysis.</title>
        <authorList>
            <person name="An X."/>
            <person name="Gao K."/>
            <person name="Chen Z."/>
            <person name="Li J."/>
            <person name="Yang X."/>
            <person name="Yang X."/>
            <person name="Zhou J."/>
            <person name="Guo T."/>
            <person name="Zhao T."/>
            <person name="Huang S."/>
            <person name="Miao D."/>
            <person name="Khan W.U."/>
            <person name="Rao P."/>
            <person name="Ye M."/>
            <person name="Lei B."/>
            <person name="Liao W."/>
            <person name="Wang J."/>
            <person name="Ji L."/>
            <person name="Li Y."/>
            <person name="Guo B."/>
            <person name="Mustafa N.S."/>
            <person name="Li S."/>
            <person name="Yun Q."/>
            <person name="Keller S.R."/>
            <person name="Mao J."/>
            <person name="Zhang R."/>
            <person name="Strauss S.H."/>
        </authorList>
    </citation>
    <scope>NUCLEOTIDE SEQUENCE</scope>
    <source>
        <strain evidence="5">GM15</strain>
        <tissue evidence="5">Leaf</tissue>
    </source>
</reference>
<dbReference type="GO" id="GO:0005634">
    <property type="term" value="C:nucleus"/>
    <property type="evidence" value="ECO:0007669"/>
    <property type="project" value="TreeGrafter"/>
</dbReference>
<evidence type="ECO:0000256" key="2">
    <source>
        <dbReference type="ARBA" id="ARBA00022801"/>
    </source>
</evidence>
<keyword evidence="1" id="KW-0547">Nucleotide-binding</keyword>
<comment type="caution">
    <text evidence="5">The sequence shown here is derived from an EMBL/GenBank/DDBJ whole genome shotgun (WGS) entry which is preliminary data.</text>
</comment>
<dbReference type="GO" id="GO:0005524">
    <property type="term" value="F:ATP binding"/>
    <property type="evidence" value="ECO:0007669"/>
    <property type="project" value="UniProtKB-KW"/>
</dbReference>
<dbReference type="AlphaFoldDB" id="A0A8X7YDX7"/>
<organism evidence="5 6">
    <name type="scientific">Populus tomentosa</name>
    <name type="common">Chinese white poplar</name>
    <dbReference type="NCBI Taxonomy" id="118781"/>
    <lineage>
        <taxon>Eukaryota</taxon>
        <taxon>Viridiplantae</taxon>
        <taxon>Streptophyta</taxon>
        <taxon>Embryophyta</taxon>
        <taxon>Tracheophyta</taxon>
        <taxon>Spermatophyta</taxon>
        <taxon>Magnoliopsida</taxon>
        <taxon>eudicotyledons</taxon>
        <taxon>Gunneridae</taxon>
        <taxon>Pentapetalae</taxon>
        <taxon>rosids</taxon>
        <taxon>fabids</taxon>
        <taxon>Malpighiales</taxon>
        <taxon>Salicaceae</taxon>
        <taxon>Saliceae</taxon>
        <taxon>Populus</taxon>
    </lineage>
</organism>
<evidence type="ECO:0000313" key="5">
    <source>
        <dbReference type="EMBL" id="KAG6748961.1"/>
    </source>
</evidence>
<name>A0A8X7YDX7_POPTO</name>
<evidence type="ECO:0000256" key="1">
    <source>
        <dbReference type="ARBA" id="ARBA00022741"/>
    </source>
</evidence>
<dbReference type="Proteomes" id="UP000886885">
    <property type="component" value="Chromosome 14A"/>
</dbReference>
<dbReference type="GO" id="GO:0016787">
    <property type="term" value="F:hydrolase activity"/>
    <property type="evidence" value="ECO:0007669"/>
    <property type="project" value="UniProtKB-KW"/>
</dbReference>
<dbReference type="GO" id="GO:0006281">
    <property type="term" value="P:DNA repair"/>
    <property type="evidence" value="ECO:0007669"/>
    <property type="project" value="TreeGrafter"/>
</dbReference>
<dbReference type="EMBL" id="JAAWWB010000027">
    <property type="protein sequence ID" value="KAG6748961.1"/>
    <property type="molecule type" value="Genomic_DNA"/>
</dbReference>
<dbReference type="SMART" id="SM00490">
    <property type="entry name" value="HELICc"/>
    <property type="match status" value="1"/>
</dbReference>
<keyword evidence="2" id="KW-0378">Hydrolase</keyword>
<evidence type="ECO:0000259" key="4">
    <source>
        <dbReference type="PROSITE" id="PS51194"/>
    </source>
</evidence>
<dbReference type="OrthoDB" id="448448at2759"/>
<dbReference type="PANTHER" id="PTHR45626">
    <property type="entry name" value="TRANSCRIPTION TERMINATION FACTOR 2-RELATED"/>
    <property type="match status" value="1"/>
</dbReference>
<dbReference type="InterPro" id="IPR049730">
    <property type="entry name" value="SNF2/RAD54-like_C"/>
</dbReference>